<comment type="subcellular location">
    <subcellularLocation>
        <location evidence="1">Endoplasmic reticulum</location>
    </subcellularLocation>
    <subcellularLocation>
        <location evidence="2">Lipid droplet</location>
    </subcellularLocation>
</comment>
<dbReference type="GO" id="GO:0042632">
    <property type="term" value="P:cholesterol homeostasis"/>
    <property type="evidence" value="ECO:0007669"/>
    <property type="project" value="UniProtKB-ARBA"/>
</dbReference>
<dbReference type="PANTHER" id="PTHR13390:SF0">
    <property type="entry name" value="LIPID DROPLET-ASSOCIATED HYDROLASE"/>
    <property type="match status" value="1"/>
</dbReference>
<accession>A0A8D2Q2Z9</accession>
<dbReference type="GO" id="GO:0035356">
    <property type="term" value="P:intracellular triglyceride homeostasis"/>
    <property type="evidence" value="ECO:0007669"/>
    <property type="project" value="UniProtKB-ARBA"/>
</dbReference>
<protein>
    <recommendedName>
        <fullName evidence="4">Lipid droplet-associated hydrolase</fullName>
        <ecNumber evidence="9">3.1.1.13</ecNumber>
    </recommendedName>
    <alternativeName>
        <fullName evidence="8">Lipid droplet-associated serine hydrolase</fullName>
    </alternativeName>
</protein>
<comment type="catalytic activity">
    <reaction evidence="10">
        <text>a cholesterol ester + H2O = cholesterol + a fatty acid + H(+)</text>
        <dbReference type="Rhea" id="RHEA:36403"/>
        <dbReference type="ChEBI" id="CHEBI:15377"/>
        <dbReference type="ChEBI" id="CHEBI:15378"/>
        <dbReference type="ChEBI" id="CHEBI:16113"/>
        <dbReference type="ChEBI" id="CHEBI:17002"/>
        <dbReference type="ChEBI" id="CHEBI:28868"/>
        <dbReference type="EC" id="3.1.1.13"/>
    </reaction>
    <physiologicalReaction direction="left-to-right" evidence="10">
        <dbReference type="Rhea" id="RHEA:36404"/>
    </physiologicalReaction>
</comment>
<name>A0A8D2Q2Z9_VARKO</name>
<dbReference type="Pfam" id="PF10230">
    <property type="entry name" value="LIDHydrolase"/>
    <property type="match status" value="1"/>
</dbReference>
<evidence type="ECO:0000256" key="5">
    <source>
        <dbReference type="ARBA" id="ARBA00022677"/>
    </source>
</evidence>
<evidence type="ECO:0000313" key="12">
    <source>
        <dbReference type="Proteomes" id="UP000694545"/>
    </source>
</evidence>
<dbReference type="Proteomes" id="UP000694545">
    <property type="component" value="Unplaced"/>
</dbReference>
<reference evidence="11" key="2">
    <citation type="submission" date="2025-09" db="UniProtKB">
        <authorList>
            <consortium name="Ensembl"/>
        </authorList>
    </citation>
    <scope>IDENTIFICATION</scope>
</reference>
<keyword evidence="7" id="KW-0256">Endoplasmic reticulum</keyword>
<evidence type="ECO:0000256" key="1">
    <source>
        <dbReference type="ARBA" id="ARBA00004240"/>
    </source>
</evidence>
<evidence type="ECO:0000256" key="8">
    <source>
        <dbReference type="ARBA" id="ARBA00031924"/>
    </source>
</evidence>
<reference evidence="11" key="1">
    <citation type="submission" date="2025-08" db="UniProtKB">
        <authorList>
            <consortium name="Ensembl"/>
        </authorList>
    </citation>
    <scope>IDENTIFICATION</scope>
</reference>
<evidence type="ECO:0000256" key="7">
    <source>
        <dbReference type="ARBA" id="ARBA00022824"/>
    </source>
</evidence>
<dbReference type="AlphaFoldDB" id="A0A8D2Q2Z9"/>
<keyword evidence="12" id="KW-1185">Reference proteome</keyword>
<dbReference type="GO" id="GO:0004771">
    <property type="term" value="F:sterol ester esterase activity"/>
    <property type="evidence" value="ECO:0007669"/>
    <property type="project" value="UniProtKB-EC"/>
</dbReference>
<dbReference type="Gene3D" id="3.40.50.1820">
    <property type="entry name" value="alpha/beta hydrolase"/>
    <property type="match status" value="1"/>
</dbReference>
<evidence type="ECO:0000256" key="10">
    <source>
        <dbReference type="ARBA" id="ARBA00049527"/>
    </source>
</evidence>
<organism evidence="11 12">
    <name type="scientific">Varanus komodoensis</name>
    <name type="common">Komodo dragon</name>
    <dbReference type="NCBI Taxonomy" id="61221"/>
    <lineage>
        <taxon>Eukaryota</taxon>
        <taxon>Metazoa</taxon>
        <taxon>Chordata</taxon>
        <taxon>Craniata</taxon>
        <taxon>Vertebrata</taxon>
        <taxon>Euteleostomi</taxon>
        <taxon>Lepidosauria</taxon>
        <taxon>Squamata</taxon>
        <taxon>Bifurcata</taxon>
        <taxon>Unidentata</taxon>
        <taxon>Episquamata</taxon>
        <taxon>Toxicofera</taxon>
        <taxon>Anguimorpha</taxon>
        <taxon>Paleoanguimorpha</taxon>
        <taxon>Varanoidea</taxon>
        <taxon>Varanidae</taxon>
        <taxon>Varanus</taxon>
    </lineage>
</organism>
<dbReference type="PANTHER" id="PTHR13390">
    <property type="entry name" value="LIPASE"/>
    <property type="match status" value="1"/>
</dbReference>
<evidence type="ECO:0000313" key="11">
    <source>
        <dbReference type="Ensembl" id="ENSVKKP00000015675.1"/>
    </source>
</evidence>
<dbReference type="GO" id="GO:0019915">
    <property type="term" value="P:lipid storage"/>
    <property type="evidence" value="ECO:0007669"/>
    <property type="project" value="InterPro"/>
</dbReference>
<dbReference type="GO" id="GO:0005783">
    <property type="term" value="C:endoplasmic reticulum"/>
    <property type="evidence" value="ECO:0007669"/>
    <property type="project" value="UniProtKB-SubCell"/>
</dbReference>
<dbReference type="InterPro" id="IPR019363">
    <property type="entry name" value="LDAH"/>
</dbReference>
<comment type="similarity">
    <text evidence="3">Belongs to the AB hydrolase superfamily. LDAH family.</text>
</comment>
<evidence type="ECO:0000256" key="9">
    <source>
        <dbReference type="ARBA" id="ARBA00039150"/>
    </source>
</evidence>
<dbReference type="FunFam" id="3.40.50.1820:FF:000068">
    <property type="entry name" value="Lipid droplet associated hydrolase"/>
    <property type="match status" value="1"/>
</dbReference>
<evidence type="ECO:0000256" key="6">
    <source>
        <dbReference type="ARBA" id="ARBA00022801"/>
    </source>
</evidence>
<sequence>YRTEPEEQVLVHKEFTYINGAVTQVLKCGPWKDLWKNERAPKVLFLVIPGNPGIVGYYQTFIQTLYFGLNQKYPVWVVSHAGHCKLPSGMEMAEDFQDRNDVFGLHVKLVLIGHSVGCYIILEIMKYAPGLEVLRSVLLFPTIEHIAQSPNGKMMTPLLCQLRYVLYVPVYLMTFLPARVKNYLVHLALRGHKHVDETVLITAVDMINMDCIANVMYLGSEEMRMITERNSAIIRQHLKKLTFYYGTGDRWCPVQFYEEMKMEFPDGDIRLCEKGIPHAFVSTFPKEVAEMVIDWVQDDLARLQMETEHLAESRVQNV</sequence>
<dbReference type="GO" id="GO:0005811">
    <property type="term" value="C:lipid droplet"/>
    <property type="evidence" value="ECO:0007669"/>
    <property type="project" value="UniProtKB-SubCell"/>
</dbReference>
<keyword evidence="5" id="KW-0551">Lipid droplet</keyword>
<evidence type="ECO:0000256" key="3">
    <source>
        <dbReference type="ARBA" id="ARBA00008300"/>
    </source>
</evidence>
<dbReference type="InterPro" id="IPR029058">
    <property type="entry name" value="AB_hydrolase_fold"/>
</dbReference>
<dbReference type="OMA" id="WVPVSYY"/>
<dbReference type="Ensembl" id="ENSVKKT00000016048.1">
    <property type="protein sequence ID" value="ENSVKKP00000015675.1"/>
    <property type="gene ID" value="ENSVKKG00000010710.1"/>
</dbReference>
<proteinExistence type="inferred from homology"/>
<dbReference type="GO" id="GO:0160077">
    <property type="term" value="P:lipid droplet fusion"/>
    <property type="evidence" value="ECO:0007669"/>
    <property type="project" value="UniProtKB-ARBA"/>
</dbReference>
<dbReference type="EC" id="3.1.1.13" evidence="9"/>
<keyword evidence="6" id="KW-0378">Hydrolase</keyword>
<evidence type="ECO:0000256" key="2">
    <source>
        <dbReference type="ARBA" id="ARBA00004502"/>
    </source>
</evidence>
<evidence type="ECO:0000256" key="4">
    <source>
        <dbReference type="ARBA" id="ARBA00019242"/>
    </source>
</evidence>
<dbReference type="SUPFAM" id="SSF53474">
    <property type="entry name" value="alpha/beta-Hydrolases"/>
    <property type="match status" value="1"/>
</dbReference>